<evidence type="ECO:0000256" key="2">
    <source>
        <dbReference type="ARBA" id="ARBA00022473"/>
    </source>
</evidence>
<dbReference type="GO" id="GO:0035167">
    <property type="term" value="P:larval lymph gland hemopoiesis"/>
    <property type="evidence" value="ECO:0007669"/>
    <property type="project" value="UniProtKB-ARBA"/>
</dbReference>
<dbReference type="SMART" id="SM00225">
    <property type="entry name" value="BTB"/>
    <property type="match status" value="1"/>
</dbReference>
<dbReference type="PANTHER" id="PTHR23110">
    <property type="entry name" value="BTB DOMAIN TRANSCRIPTION FACTOR"/>
    <property type="match status" value="1"/>
</dbReference>
<keyword evidence="14" id="KW-1185">Reference proteome</keyword>
<feature type="compositionally biased region" description="Basic and acidic residues" evidence="10">
    <location>
        <begin position="228"/>
        <end position="242"/>
    </location>
</feature>
<feature type="compositionally biased region" description="Acidic residues" evidence="10">
    <location>
        <begin position="279"/>
        <end position="292"/>
    </location>
</feature>
<evidence type="ECO:0000256" key="1">
    <source>
        <dbReference type="ARBA" id="ARBA00004123"/>
    </source>
</evidence>
<dbReference type="AlphaFoldDB" id="A0A8R2B6R9"/>
<dbReference type="CDD" id="cd18315">
    <property type="entry name" value="BTB_POZ_BAB-like"/>
    <property type="match status" value="1"/>
</dbReference>
<dbReference type="InterPro" id="IPR013087">
    <property type="entry name" value="Znf_C2H2_type"/>
</dbReference>
<dbReference type="PROSITE" id="PS00028">
    <property type="entry name" value="ZINC_FINGER_C2H2_1"/>
    <property type="match status" value="1"/>
</dbReference>
<dbReference type="SUPFAM" id="SSF54695">
    <property type="entry name" value="POZ domain"/>
    <property type="match status" value="1"/>
</dbReference>
<feature type="region of interest" description="Disordered" evidence="10">
    <location>
        <begin position="123"/>
        <end position="242"/>
    </location>
</feature>
<feature type="compositionally biased region" description="Polar residues" evidence="10">
    <location>
        <begin position="293"/>
        <end position="328"/>
    </location>
</feature>
<evidence type="ECO:0000256" key="4">
    <source>
        <dbReference type="ARBA" id="ARBA00022902"/>
    </source>
</evidence>
<evidence type="ECO:0000259" key="11">
    <source>
        <dbReference type="PROSITE" id="PS50097"/>
    </source>
</evidence>
<evidence type="ECO:0000256" key="10">
    <source>
        <dbReference type="SAM" id="MobiDB-lite"/>
    </source>
</evidence>
<dbReference type="GO" id="GO:0007526">
    <property type="term" value="P:larval somatic muscle development"/>
    <property type="evidence" value="ECO:0007669"/>
    <property type="project" value="UniProtKB-ARBA"/>
</dbReference>
<keyword evidence="2" id="KW-0217">Developmental protein</keyword>
<reference evidence="13" key="2">
    <citation type="submission" date="2022-06" db="UniProtKB">
        <authorList>
            <consortium name="EnsemblMetazoa"/>
        </authorList>
    </citation>
    <scope>IDENTIFICATION</scope>
</reference>
<feature type="compositionally biased region" description="Polar residues" evidence="10">
    <location>
        <begin position="155"/>
        <end position="165"/>
    </location>
</feature>
<dbReference type="GO" id="GO:0007464">
    <property type="term" value="P:R3/R4 cell fate commitment"/>
    <property type="evidence" value="ECO:0007669"/>
    <property type="project" value="UniProtKB-ARBA"/>
</dbReference>
<dbReference type="Pfam" id="PF00651">
    <property type="entry name" value="BTB"/>
    <property type="match status" value="1"/>
</dbReference>
<keyword evidence="6" id="KW-0804">Transcription</keyword>
<dbReference type="InterPro" id="IPR011333">
    <property type="entry name" value="SKP1/BTB/POZ_sf"/>
</dbReference>
<keyword evidence="9" id="KW-0862">Zinc</keyword>
<dbReference type="PROSITE" id="PS50157">
    <property type="entry name" value="ZINC_FINGER_C2H2_2"/>
    <property type="match status" value="2"/>
</dbReference>
<keyword evidence="5" id="KW-0805">Transcription regulation</keyword>
<protein>
    <recommendedName>
        <fullName evidence="15">Longitudinals lacking protein</fullName>
    </recommendedName>
</protein>
<dbReference type="GO" id="GO:0008406">
    <property type="term" value="P:gonad development"/>
    <property type="evidence" value="ECO:0007669"/>
    <property type="project" value="UniProtKB-ARBA"/>
</dbReference>
<feature type="compositionally biased region" description="Low complexity" evidence="10">
    <location>
        <begin position="143"/>
        <end position="154"/>
    </location>
</feature>
<keyword evidence="3" id="KW-0221">Differentiation</keyword>
<name>A0A8R2B6R9_ACYPI</name>
<keyword evidence="9" id="KW-0863">Zinc-finger</keyword>
<dbReference type="GO" id="GO:0048813">
    <property type="term" value="P:dendrite morphogenesis"/>
    <property type="evidence" value="ECO:0007669"/>
    <property type="project" value="UniProtKB-ARBA"/>
</dbReference>
<accession>A0A8R2B6R9</accession>
<evidence type="ECO:0000313" key="13">
    <source>
        <dbReference type="EnsemblMetazoa" id="XP_008184507.1"/>
    </source>
</evidence>
<dbReference type="Proteomes" id="UP000007819">
    <property type="component" value="Chromosome A2"/>
</dbReference>
<dbReference type="GO" id="GO:0005634">
    <property type="term" value="C:nucleus"/>
    <property type="evidence" value="ECO:0007669"/>
    <property type="project" value="UniProtKB-SubCell"/>
</dbReference>
<sequence length="472" mass="52642">MSVSQQFCLRWNNHQRTLISVFDSLLESGTLVDCTLAAEGRYLKAHKVVLSACSPYLGVLLSQHQEKHPILILKDIKFQELKSMLDYMYRGEVNISQEELGTFLKAAESLQIKGLTESAGIGVRDNSDFEDPVSKRFDHRKQPPSLSSVSSNSPTIWSQNESVRTYSRPREGSLSPTSKKRKLQRTNGSDDHHPDNGDDSMTESEPQGLEKSPTNNNNNIPSSVSKVIKAEPYRKSCSPDKEVLKPTENTIIKPKVESISGDRQECLTEMSYDDSVEDMALEEEEEEFDENELSQPGTSQGDTNHTAAPQTNSWQLDTTNQDSTSTVNTPMDCKDSDLLAEKFECKLCGKVYQWKQSLKRHIREDRCDKGPQHACPRCGMSFKHTSRLNKHVILCPHILFDESPSSSASTSSTSTVQRILKLPPPCPDALPITAVTTSTTATSSPSQTILVLHLKNQSLAQNWNSKIQKLGN</sequence>
<dbReference type="InterPro" id="IPR036236">
    <property type="entry name" value="Znf_C2H2_sf"/>
</dbReference>
<organism evidence="13 14">
    <name type="scientific">Acyrthosiphon pisum</name>
    <name type="common">Pea aphid</name>
    <dbReference type="NCBI Taxonomy" id="7029"/>
    <lineage>
        <taxon>Eukaryota</taxon>
        <taxon>Metazoa</taxon>
        <taxon>Ecdysozoa</taxon>
        <taxon>Arthropoda</taxon>
        <taxon>Hexapoda</taxon>
        <taxon>Insecta</taxon>
        <taxon>Pterygota</taxon>
        <taxon>Neoptera</taxon>
        <taxon>Paraneoptera</taxon>
        <taxon>Hemiptera</taxon>
        <taxon>Sternorrhyncha</taxon>
        <taxon>Aphidomorpha</taxon>
        <taxon>Aphidoidea</taxon>
        <taxon>Aphididae</taxon>
        <taxon>Macrosiphini</taxon>
        <taxon>Acyrthosiphon</taxon>
    </lineage>
</organism>
<evidence type="ECO:0000259" key="12">
    <source>
        <dbReference type="PROSITE" id="PS50157"/>
    </source>
</evidence>
<proteinExistence type="predicted"/>
<dbReference type="EnsemblMetazoa" id="XM_008186285.3">
    <property type="protein sequence ID" value="XP_008184507.1"/>
    <property type="gene ID" value="LOC100160367"/>
</dbReference>
<feature type="region of interest" description="Disordered" evidence="10">
    <location>
        <begin position="279"/>
        <end position="328"/>
    </location>
</feature>
<evidence type="ECO:0008006" key="15">
    <source>
        <dbReference type="Google" id="ProtNLM"/>
    </source>
</evidence>
<evidence type="ECO:0000256" key="5">
    <source>
        <dbReference type="ARBA" id="ARBA00023015"/>
    </source>
</evidence>
<dbReference type="InterPro" id="IPR000210">
    <property type="entry name" value="BTB/POZ_dom"/>
</dbReference>
<feature type="domain" description="C2H2-type" evidence="12">
    <location>
        <begin position="343"/>
        <end position="371"/>
    </location>
</feature>
<dbReference type="GO" id="GO:0045476">
    <property type="term" value="P:nurse cell apoptotic process"/>
    <property type="evidence" value="ECO:0007669"/>
    <property type="project" value="UniProtKB-ARBA"/>
</dbReference>
<dbReference type="Gene3D" id="3.30.710.10">
    <property type="entry name" value="Potassium Channel Kv1.1, Chain A"/>
    <property type="match status" value="1"/>
</dbReference>
<evidence type="ECO:0000256" key="6">
    <source>
        <dbReference type="ARBA" id="ARBA00023163"/>
    </source>
</evidence>
<dbReference type="Gene3D" id="3.30.160.60">
    <property type="entry name" value="Classic Zinc Finger"/>
    <property type="match status" value="1"/>
</dbReference>
<dbReference type="InterPro" id="IPR051095">
    <property type="entry name" value="Dros_DevTransReg"/>
</dbReference>
<dbReference type="RefSeq" id="XP_008184507.1">
    <property type="nucleotide sequence ID" value="XM_008186285.3"/>
</dbReference>
<feature type="domain" description="C2H2-type" evidence="12">
    <location>
        <begin position="373"/>
        <end position="397"/>
    </location>
</feature>
<evidence type="ECO:0000256" key="9">
    <source>
        <dbReference type="PROSITE-ProRule" id="PRU00042"/>
    </source>
</evidence>
<dbReference type="SMART" id="SM00355">
    <property type="entry name" value="ZnF_C2H2"/>
    <property type="match status" value="2"/>
</dbReference>
<dbReference type="GO" id="GO:0006357">
    <property type="term" value="P:regulation of transcription by RNA polymerase II"/>
    <property type="evidence" value="ECO:0007669"/>
    <property type="project" value="TreeGrafter"/>
</dbReference>
<dbReference type="GO" id="GO:0045467">
    <property type="term" value="P:R7 cell development"/>
    <property type="evidence" value="ECO:0007669"/>
    <property type="project" value="UniProtKB-ARBA"/>
</dbReference>
<comment type="subcellular location">
    <subcellularLocation>
        <location evidence="1">Nucleus</location>
    </subcellularLocation>
</comment>
<reference evidence="14" key="1">
    <citation type="submission" date="2010-06" db="EMBL/GenBank/DDBJ databases">
        <authorList>
            <person name="Jiang H."/>
            <person name="Abraham K."/>
            <person name="Ali S."/>
            <person name="Alsbrooks S.L."/>
            <person name="Anim B.N."/>
            <person name="Anosike U.S."/>
            <person name="Attaway T."/>
            <person name="Bandaranaike D.P."/>
            <person name="Battles P.K."/>
            <person name="Bell S.N."/>
            <person name="Bell A.V."/>
            <person name="Beltran B."/>
            <person name="Bickham C."/>
            <person name="Bustamante Y."/>
            <person name="Caleb T."/>
            <person name="Canada A."/>
            <person name="Cardenas V."/>
            <person name="Carter K."/>
            <person name="Chacko J."/>
            <person name="Chandrabose M.N."/>
            <person name="Chavez D."/>
            <person name="Chavez A."/>
            <person name="Chen L."/>
            <person name="Chu H.-S."/>
            <person name="Claassen K.J."/>
            <person name="Cockrell R."/>
            <person name="Collins M."/>
            <person name="Cooper J.A."/>
            <person name="Cree A."/>
            <person name="Curry S.M."/>
            <person name="Da Y."/>
            <person name="Dao M.D."/>
            <person name="Das B."/>
            <person name="Davila M.-L."/>
            <person name="Davy-Carroll L."/>
            <person name="Denson S."/>
            <person name="Dinh H."/>
            <person name="Ebong V.E."/>
            <person name="Edwards J.R."/>
            <person name="Egan A."/>
            <person name="El-Daye J."/>
            <person name="Escobedo L."/>
            <person name="Fernandez S."/>
            <person name="Fernando P.R."/>
            <person name="Flagg N."/>
            <person name="Forbes L.D."/>
            <person name="Fowler R.G."/>
            <person name="Fu Q."/>
            <person name="Gabisi R.A."/>
            <person name="Ganer J."/>
            <person name="Garbino Pronczuk A."/>
            <person name="Garcia R.M."/>
            <person name="Garner T."/>
            <person name="Garrett T.E."/>
            <person name="Gonzalez D.A."/>
            <person name="Hamid H."/>
            <person name="Hawkins E.S."/>
            <person name="Hirani K."/>
            <person name="Hogues M.E."/>
            <person name="Hollins B."/>
            <person name="Hsiao C.-H."/>
            <person name="Jabil R."/>
            <person name="James M.L."/>
            <person name="Jhangiani S.N."/>
            <person name="Johnson B."/>
            <person name="Johnson Q."/>
            <person name="Joshi V."/>
            <person name="Kalu J.B."/>
            <person name="Kam C."/>
            <person name="Kashfia A."/>
            <person name="Keebler J."/>
            <person name="Kisamo H."/>
            <person name="Kovar C.L."/>
            <person name="Lago L.A."/>
            <person name="Lai C.-Y."/>
            <person name="Laidlaw J."/>
            <person name="Lara F."/>
            <person name="Le T.-K."/>
            <person name="Lee S.L."/>
            <person name="Legall F.H."/>
            <person name="Lemon S.J."/>
            <person name="Lewis L.R."/>
            <person name="Li B."/>
            <person name="Liu Y."/>
            <person name="Liu Y.-S."/>
            <person name="Lopez J."/>
            <person name="Lozado R.J."/>
            <person name="Lu J."/>
            <person name="Madu R.C."/>
            <person name="Maheshwari M."/>
            <person name="Maheshwari R."/>
            <person name="Malloy K."/>
            <person name="Martinez E."/>
            <person name="Mathew T."/>
            <person name="Mercado I.C."/>
            <person name="Mercado C."/>
            <person name="Meyer B."/>
            <person name="Montgomery K."/>
            <person name="Morgan M.B."/>
            <person name="Munidasa M."/>
            <person name="Nazareth L.V."/>
            <person name="Nelson J."/>
            <person name="Ng B.M."/>
            <person name="Nguyen N.B."/>
            <person name="Nguyen P.Q."/>
            <person name="Nguyen T."/>
            <person name="Obregon M."/>
            <person name="Okwuonu G.O."/>
            <person name="Onwere C.G."/>
            <person name="Orozco G."/>
            <person name="Parra A."/>
            <person name="Patel S."/>
            <person name="Patil S."/>
            <person name="Perez A."/>
            <person name="Perez Y."/>
            <person name="Pham C."/>
            <person name="Primus E.L."/>
            <person name="Pu L.-L."/>
            <person name="Puazo M."/>
            <person name="Qin X."/>
            <person name="Quiroz J.B."/>
            <person name="Reese J."/>
            <person name="Richards S."/>
            <person name="Rives C.M."/>
            <person name="Robberts R."/>
            <person name="Ruiz S.J."/>
            <person name="Ruiz M.J."/>
            <person name="Santibanez J."/>
            <person name="Schneider B.W."/>
            <person name="Sisson I."/>
            <person name="Smith M."/>
            <person name="Sodergren E."/>
            <person name="Song X.-Z."/>
            <person name="Song B.B."/>
            <person name="Summersgill H."/>
            <person name="Thelus R."/>
            <person name="Thornton R.D."/>
            <person name="Trejos Z.Y."/>
            <person name="Usmani K."/>
            <person name="Vattathil S."/>
            <person name="Villasana D."/>
            <person name="Walker D.L."/>
            <person name="Wang S."/>
            <person name="Wang K."/>
            <person name="White C.S."/>
            <person name="Williams A.C."/>
            <person name="Williamson J."/>
            <person name="Wilson K."/>
            <person name="Woghiren I.O."/>
            <person name="Woodworth J.R."/>
            <person name="Worley K.C."/>
            <person name="Wright R.A."/>
            <person name="Wu W."/>
            <person name="Young L."/>
            <person name="Zhang L."/>
            <person name="Zhang J."/>
            <person name="Zhu Y."/>
            <person name="Muzny D.M."/>
            <person name="Weinstock G."/>
            <person name="Gibbs R.A."/>
        </authorList>
    </citation>
    <scope>NUCLEOTIDE SEQUENCE [LARGE SCALE GENOMIC DNA]</scope>
    <source>
        <strain evidence="14">LSR1</strain>
    </source>
</reference>
<evidence type="ECO:0000256" key="8">
    <source>
        <dbReference type="ARBA" id="ARBA00037382"/>
    </source>
</evidence>
<dbReference type="PROSITE" id="PS50097">
    <property type="entry name" value="BTB"/>
    <property type="match status" value="1"/>
</dbReference>
<evidence type="ECO:0000256" key="7">
    <source>
        <dbReference type="ARBA" id="ARBA00023242"/>
    </source>
</evidence>
<feature type="domain" description="BTB" evidence="11">
    <location>
        <begin position="32"/>
        <end position="97"/>
    </location>
</feature>
<dbReference type="GO" id="GO:0008270">
    <property type="term" value="F:zinc ion binding"/>
    <property type="evidence" value="ECO:0007669"/>
    <property type="project" value="UniProtKB-KW"/>
</dbReference>
<dbReference type="GO" id="GO:0016199">
    <property type="term" value="P:axon midline choice point recognition"/>
    <property type="evidence" value="ECO:0007669"/>
    <property type="project" value="UniProtKB-ARBA"/>
</dbReference>
<comment type="function">
    <text evidence="8">Putative transcription factor required for axon growth and guidance in the central and peripheral nervous systems. Repels CNS axons away from the midline by promoting the expression of the midline repellent sli and its receptor robo.</text>
</comment>
<dbReference type="PANTHER" id="PTHR23110:SF111">
    <property type="entry name" value="LONGITUDINALS LACKING PROTEIN, ISOFORMS F_I_K_T"/>
    <property type="match status" value="1"/>
</dbReference>
<keyword evidence="9" id="KW-0479">Metal-binding</keyword>
<dbReference type="GeneID" id="100160367"/>
<keyword evidence="7" id="KW-0539">Nucleus</keyword>
<dbReference type="SUPFAM" id="SSF57667">
    <property type="entry name" value="beta-beta-alpha zinc fingers"/>
    <property type="match status" value="1"/>
</dbReference>
<evidence type="ECO:0000313" key="14">
    <source>
        <dbReference type="Proteomes" id="UP000007819"/>
    </source>
</evidence>
<evidence type="ECO:0000256" key="3">
    <source>
        <dbReference type="ARBA" id="ARBA00022782"/>
    </source>
</evidence>
<keyword evidence="4" id="KW-0524">Neurogenesis</keyword>
<dbReference type="OrthoDB" id="407106at2759"/>